<reference evidence="3 4" key="1">
    <citation type="submission" date="2019-03" db="EMBL/GenBank/DDBJ databases">
        <title>Ramlibacter henchirensis DSM 14656, whole genome shotgun sequence.</title>
        <authorList>
            <person name="Zhang X."/>
            <person name="Feng G."/>
            <person name="Zhu H."/>
        </authorList>
    </citation>
    <scope>NUCLEOTIDE SEQUENCE [LARGE SCALE GENOMIC DNA]</scope>
    <source>
        <strain evidence="3 4">DSM 14656</strain>
    </source>
</reference>
<dbReference type="AlphaFoldDB" id="A0A4Z0C3W9"/>
<keyword evidence="4" id="KW-1185">Reference proteome</keyword>
<evidence type="ECO:0000313" key="3">
    <source>
        <dbReference type="EMBL" id="TFZ06223.1"/>
    </source>
</evidence>
<evidence type="ECO:0000259" key="2">
    <source>
        <dbReference type="Pfam" id="PF13439"/>
    </source>
</evidence>
<gene>
    <name evidence="3" type="ORF">EZ313_06145</name>
</gene>
<dbReference type="SUPFAM" id="SSF53756">
    <property type="entry name" value="UDP-Glycosyltransferase/glycogen phosphorylase"/>
    <property type="match status" value="1"/>
</dbReference>
<dbReference type="PANTHER" id="PTHR46401:SF2">
    <property type="entry name" value="GLYCOSYLTRANSFERASE WBBK-RELATED"/>
    <property type="match status" value="1"/>
</dbReference>
<dbReference type="OrthoDB" id="433681at2"/>
<proteinExistence type="predicted"/>
<dbReference type="Pfam" id="PF13439">
    <property type="entry name" value="Glyco_transf_4"/>
    <property type="match status" value="1"/>
</dbReference>
<dbReference type="RefSeq" id="WP_135262310.1">
    <property type="nucleotide sequence ID" value="NZ_SMLM01000001.1"/>
</dbReference>
<dbReference type="GO" id="GO:0009103">
    <property type="term" value="P:lipopolysaccharide biosynthetic process"/>
    <property type="evidence" value="ECO:0007669"/>
    <property type="project" value="TreeGrafter"/>
</dbReference>
<protein>
    <submittedName>
        <fullName evidence="3">Glycosyltransferase</fullName>
    </submittedName>
</protein>
<dbReference type="EMBL" id="SMLM01000001">
    <property type="protein sequence ID" value="TFZ06223.1"/>
    <property type="molecule type" value="Genomic_DNA"/>
</dbReference>
<dbReference type="Proteomes" id="UP000298180">
    <property type="component" value="Unassembled WGS sequence"/>
</dbReference>
<dbReference type="CDD" id="cd03801">
    <property type="entry name" value="GT4_PimA-like"/>
    <property type="match status" value="1"/>
</dbReference>
<comment type="caution">
    <text evidence="3">The sequence shown here is derived from an EMBL/GenBank/DDBJ whole genome shotgun (WGS) entry which is preliminary data.</text>
</comment>
<sequence length="371" mass="39771">MAGEHRPSILLTADTVGGVWTYAAELARQLASRGLEVHIATLGAPVEAHQREMLGGCEGVEVHESRFALEWMHDPWREVDAAGEWLLSLEKKLQPALVHLNQFAFGALPFRAPRLVVGHSCVLSWWRAVHGCDAPPEWDTYRRRVTAGLRGADLVAAPTSSMLRSLQELYGVEGIVLPNGRDPALFRPLAKRSFVFAAGRFWDEAKNLSALQAVAPELAWPVCVAGSCNGPDGKEVVPGGVQALGVLSAPGIARQMAQASIYALPARYEPFGLSALEAALAGCALVLGDIPSLREVWGSAAVYVAPDDHDALRATLQHLIARPDERSRLAAAAHARALQFHSRAMADAWLSACSGLAPALASARLEEAQCV</sequence>
<name>A0A4Z0C3W9_9BURK</name>
<accession>A0A4Z0C3W9</accession>
<dbReference type="Pfam" id="PF13692">
    <property type="entry name" value="Glyco_trans_1_4"/>
    <property type="match status" value="1"/>
</dbReference>
<dbReference type="InterPro" id="IPR028098">
    <property type="entry name" value="Glyco_trans_4-like_N"/>
</dbReference>
<dbReference type="PANTHER" id="PTHR46401">
    <property type="entry name" value="GLYCOSYLTRANSFERASE WBBK-RELATED"/>
    <property type="match status" value="1"/>
</dbReference>
<dbReference type="GO" id="GO:0016757">
    <property type="term" value="F:glycosyltransferase activity"/>
    <property type="evidence" value="ECO:0007669"/>
    <property type="project" value="UniProtKB-ARBA"/>
</dbReference>
<keyword evidence="1 3" id="KW-0808">Transferase</keyword>
<dbReference type="Gene3D" id="3.40.50.2000">
    <property type="entry name" value="Glycogen Phosphorylase B"/>
    <property type="match status" value="2"/>
</dbReference>
<organism evidence="3 4">
    <name type="scientific">Ramlibacter henchirensis</name>
    <dbReference type="NCBI Taxonomy" id="204072"/>
    <lineage>
        <taxon>Bacteria</taxon>
        <taxon>Pseudomonadati</taxon>
        <taxon>Pseudomonadota</taxon>
        <taxon>Betaproteobacteria</taxon>
        <taxon>Burkholderiales</taxon>
        <taxon>Comamonadaceae</taxon>
        <taxon>Ramlibacter</taxon>
    </lineage>
</organism>
<evidence type="ECO:0000313" key="4">
    <source>
        <dbReference type="Proteomes" id="UP000298180"/>
    </source>
</evidence>
<evidence type="ECO:0000256" key="1">
    <source>
        <dbReference type="ARBA" id="ARBA00022679"/>
    </source>
</evidence>
<feature type="domain" description="Glycosyltransferase subfamily 4-like N-terminal" evidence="2">
    <location>
        <begin position="16"/>
        <end position="184"/>
    </location>
</feature>